<comment type="caution">
    <text evidence="1">The sequence shown here is derived from an EMBL/GenBank/DDBJ whole genome shotgun (WGS) entry which is preliminary data.</text>
</comment>
<proteinExistence type="predicted"/>
<dbReference type="EMBL" id="MRDB01000001">
    <property type="protein sequence ID" value="RKL51155.1"/>
    <property type="molecule type" value="Genomic_DNA"/>
</dbReference>
<dbReference type="Pfam" id="PF13650">
    <property type="entry name" value="Asp_protease_2"/>
    <property type="match status" value="1"/>
</dbReference>
<reference evidence="1 2" key="1">
    <citation type="journal article" date="2018" name="Sci. Rep.">
        <title>Characterisation of pathogen-specific regions and novel effector candidates in Fusarium oxysporum f. sp. cepae.</title>
        <authorList>
            <person name="Armitage A.D."/>
            <person name="Taylor A."/>
            <person name="Sobczyk M.K."/>
            <person name="Baxter L."/>
            <person name="Greenfield B.P."/>
            <person name="Bates H.J."/>
            <person name="Wilson F."/>
            <person name="Jackson A.C."/>
            <person name="Ott S."/>
            <person name="Harrison R.J."/>
            <person name="Clarkson J.P."/>
        </authorList>
    </citation>
    <scope>NUCLEOTIDE SEQUENCE [LARGE SCALE GENOMIC DNA]</scope>
    <source>
        <strain evidence="1 2">Fp_A8</strain>
    </source>
</reference>
<evidence type="ECO:0000313" key="2">
    <source>
        <dbReference type="Proteomes" id="UP000283569"/>
    </source>
</evidence>
<organism evidence="1 2">
    <name type="scientific">Gibberella intermedia</name>
    <name type="common">Bulb rot disease fungus</name>
    <name type="synonym">Fusarium proliferatum</name>
    <dbReference type="NCBI Taxonomy" id="948311"/>
    <lineage>
        <taxon>Eukaryota</taxon>
        <taxon>Fungi</taxon>
        <taxon>Dikarya</taxon>
        <taxon>Ascomycota</taxon>
        <taxon>Pezizomycotina</taxon>
        <taxon>Sordariomycetes</taxon>
        <taxon>Hypocreomycetidae</taxon>
        <taxon>Hypocreales</taxon>
        <taxon>Nectriaceae</taxon>
        <taxon>Fusarium</taxon>
        <taxon>Fusarium fujikuroi species complex</taxon>
    </lineage>
</organism>
<dbReference type="Proteomes" id="UP000283569">
    <property type="component" value="Unassembled WGS sequence"/>
</dbReference>
<dbReference type="AlphaFoldDB" id="A0A420UBI9"/>
<sequence length="469" mass="53423">MTHSLSIADLYKSDLVELDPNLLRRPSTLGVISSKFANKSSAVFFFDPFNSADRANNKAKSSLKLKNISAVKQHLERKHIIKESPQRPSVTRSAQTYTSGSTDYIVKGYLGTDRYQVEALPDTGAKCNFIAQQLVDKLGLVPKARTEEDFRLPTGATIESCGRVDVPFRFLGESELHLLDCSILPKCTQDLILCQAFLKATGTLTKFTHRVTKSLRKSAPRFKFNLIEDDTCCLQGSFDGTPSIALADTGCDAMLISADFARRQSLEIDKGFDHRHIIEYADRSLDNTTGIVRDSTWRFRSSWDKIPCDFYVLDDLKADIVLSSHFIFEHEILSQFEGDIVDMSLIPERDFGDLYNIRLISHYSSALRSLESSSIADMNSPGSFNPEAIKAERVRRDQIRDATNALPPEQQDQARIDERNRQEIWDGYRRRHLERQEGGTDSNRQVLVVRKQRWWEKGLVWRRFGRRAT</sequence>
<accession>A0A420UBI9</accession>
<dbReference type="CDD" id="cd00303">
    <property type="entry name" value="retropepsin_like"/>
    <property type="match status" value="2"/>
</dbReference>
<protein>
    <submittedName>
        <fullName evidence="1">Uncharacterized protein</fullName>
    </submittedName>
</protein>
<gene>
    <name evidence="1" type="ORF">BFJ72_g608</name>
</gene>
<dbReference type="InterPro" id="IPR021109">
    <property type="entry name" value="Peptidase_aspartic_dom_sf"/>
</dbReference>
<dbReference type="Gene3D" id="2.40.70.10">
    <property type="entry name" value="Acid Proteases"/>
    <property type="match status" value="2"/>
</dbReference>
<evidence type="ECO:0000313" key="1">
    <source>
        <dbReference type="EMBL" id="RKL51155.1"/>
    </source>
</evidence>
<name>A0A420UBI9_GIBIN</name>